<keyword evidence="2" id="KW-0472">Membrane</keyword>
<keyword evidence="2" id="KW-1133">Transmembrane helix</keyword>
<protein>
    <recommendedName>
        <fullName evidence="5">Intracellular septation protein A</fullName>
    </recommendedName>
</protein>
<evidence type="ECO:0008006" key="5">
    <source>
        <dbReference type="Google" id="ProtNLM"/>
    </source>
</evidence>
<name>A0A1H1YED9_9MICC</name>
<gene>
    <name evidence="3" type="ORF">SAMN04489743_1967</name>
</gene>
<dbReference type="AlphaFoldDB" id="A0A1H1YED9"/>
<feature type="transmembrane region" description="Helical" evidence="2">
    <location>
        <begin position="138"/>
        <end position="155"/>
    </location>
</feature>
<feature type="transmembrane region" description="Helical" evidence="2">
    <location>
        <begin position="116"/>
        <end position="133"/>
    </location>
</feature>
<reference evidence="4" key="1">
    <citation type="submission" date="2016-10" db="EMBL/GenBank/DDBJ databases">
        <authorList>
            <person name="Varghese N."/>
            <person name="Submissions S."/>
        </authorList>
    </citation>
    <scope>NUCLEOTIDE SEQUENCE [LARGE SCALE GENOMIC DNA]</scope>
    <source>
        <strain evidence="4">IMMIB L-1606</strain>
    </source>
</reference>
<feature type="region of interest" description="Disordered" evidence="1">
    <location>
        <begin position="1"/>
        <end position="60"/>
    </location>
</feature>
<feature type="transmembrane region" description="Helical" evidence="2">
    <location>
        <begin position="175"/>
        <end position="196"/>
    </location>
</feature>
<evidence type="ECO:0000313" key="3">
    <source>
        <dbReference type="EMBL" id="SDT19376.1"/>
    </source>
</evidence>
<dbReference type="Pfam" id="PF11361">
    <property type="entry name" value="DUF3159"/>
    <property type="match status" value="1"/>
</dbReference>
<dbReference type="InterPro" id="IPR016566">
    <property type="entry name" value="UCP010219"/>
</dbReference>
<sequence>MTAHQPDPSPGAAHPDTTGNSGANGAEGGQSRATRDQAGNFPADYTRDNGPRDGGESSPMAGLAADYAAKAGLHRTDDGRVDVLKSAGGVQGIAESILPGLVFLIAFTVTQDLTPSLVAALASAAVFTVARLVQRRPLTQALAGVVGVGISAWLANTTGKAEDFYLPGFFTNGAYIIAMVISIFVKWPVAGLLFGFIRNEGLDWRKDPARVRAYQLGTWIIVGVLALRLLVQVPLYLMGPDGLAALATTRLIMGAPLYILGVWIAWLVTRPAAAADAAGSETPAKD</sequence>
<evidence type="ECO:0000256" key="1">
    <source>
        <dbReference type="SAM" id="MobiDB-lite"/>
    </source>
</evidence>
<keyword evidence="4" id="KW-1185">Reference proteome</keyword>
<feature type="transmembrane region" description="Helical" evidence="2">
    <location>
        <begin position="243"/>
        <end position="268"/>
    </location>
</feature>
<dbReference type="Proteomes" id="UP000198751">
    <property type="component" value="Chromosome I"/>
</dbReference>
<feature type="transmembrane region" description="Helical" evidence="2">
    <location>
        <begin position="216"/>
        <end position="237"/>
    </location>
</feature>
<accession>A0A1H1YED9</accession>
<feature type="compositionally biased region" description="Basic and acidic residues" evidence="1">
    <location>
        <begin position="45"/>
        <end position="55"/>
    </location>
</feature>
<keyword evidence="2" id="KW-0812">Transmembrane</keyword>
<evidence type="ECO:0000313" key="4">
    <source>
        <dbReference type="Proteomes" id="UP000198751"/>
    </source>
</evidence>
<dbReference type="RefSeq" id="WP_231994496.1">
    <property type="nucleotide sequence ID" value="NZ_CAUQLD010000002.1"/>
</dbReference>
<proteinExistence type="predicted"/>
<organism evidence="3 4">
    <name type="scientific">Pseudarthrobacter equi</name>
    <dbReference type="NCBI Taxonomy" id="728066"/>
    <lineage>
        <taxon>Bacteria</taxon>
        <taxon>Bacillati</taxon>
        <taxon>Actinomycetota</taxon>
        <taxon>Actinomycetes</taxon>
        <taxon>Micrococcales</taxon>
        <taxon>Micrococcaceae</taxon>
        <taxon>Pseudarthrobacter</taxon>
    </lineage>
</organism>
<evidence type="ECO:0000256" key="2">
    <source>
        <dbReference type="SAM" id="Phobius"/>
    </source>
</evidence>
<dbReference type="EMBL" id="LT629779">
    <property type="protein sequence ID" value="SDT19376.1"/>
    <property type="molecule type" value="Genomic_DNA"/>
</dbReference>